<evidence type="ECO:0000256" key="1">
    <source>
        <dbReference type="SAM" id="MobiDB-lite"/>
    </source>
</evidence>
<evidence type="ECO:0000313" key="2">
    <source>
        <dbReference type="EMBL" id="OCX22772.1"/>
    </source>
</evidence>
<evidence type="ECO:0000313" key="3">
    <source>
        <dbReference type="Proteomes" id="UP000094412"/>
    </source>
</evidence>
<dbReference type="Proteomes" id="UP000094412">
    <property type="component" value="Unassembled WGS sequence"/>
</dbReference>
<name>A0A1C2E6Y6_9HYPH</name>
<dbReference type="STRING" id="1566387.QV13_04710"/>
<accession>A0A1C2E6Y6</accession>
<dbReference type="Pfam" id="PF12244">
    <property type="entry name" value="DUF3606"/>
    <property type="match status" value="1"/>
</dbReference>
<dbReference type="OrthoDB" id="7908013at2"/>
<feature type="region of interest" description="Disordered" evidence="1">
    <location>
        <begin position="1"/>
        <end position="60"/>
    </location>
</feature>
<feature type="compositionally biased region" description="Basic and acidic residues" evidence="1">
    <location>
        <begin position="51"/>
        <end position="60"/>
    </location>
</feature>
<dbReference type="InterPro" id="IPR022037">
    <property type="entry name" value="DUF3606"/>
</dbReference>
<reference evidence="2 3" key="1">
    <citation type="submission" date="2016-08" db="EMBL/GenBank/DDBJ databases">
        <title>Whole genome sequence of Mesorhizobium sp. strain UASWS1009 isolated from industrial sewage.</title>
        <authorList>
            <person name="Crovadore J."/>
            <person name="Calmin G."/>
            <person name="Chablais R."/>
            <person name="Cochard B."/>
            <person name="Lefort F."/>
        </authorList>
    </citation>
    <scope>NUCLEOTIDE SEQUENCE [LARGE SCALE GENOMIC DNA]</scope>
    <source>
        <strain evidence="2 3">UASWS1009</strain>
    </source>
</reference>
<dbReference type="RefSeq" id="WP_065996767.1">
    <property type="nucleotide sequence ID" value="NZ_MDEO01000026.1"/>
</dbReference>
<proteinExistence type="predicted"/>
<keyword evidence="3" id="KW-1185">Reference proteome</keyword>
<gene>
    <name evidence="2" type="ORF">QV13_04710</name>
</gene>
<feature type="compositionally biased region" description="Basic and acidic residues" evidence="1">
    <location>
        <begin position="10"/>
        <end position="29"/>
    </location>
</feature>
<sequence>MANTQTTRGRNQDRARVAGGQDHEVRYEAGKTGASETDVRSAVKSVGNSRRKVENKLDKP</sequence>
<protein>
    <submittedName>
        <fullName evidence="2">DUF3606 domain-containing protein</fullName>
    </submittedName>
</protein>
<dbReference type="EMBL" id="MDEO01000026">
    <property type="protein sequence ID" value="OCX22772.1"/>
    <property type="molecule type" value="Genomic_DNA"/>
</dbReference>
<comment type="caution">
    <text evidence="2">The sequence shown here is derived from an EMBL/GenBank/DDBJ whole genome shotgun (WGS) entry which is preliminary data.</text>
</comment>
<dbReference type="AlphaFoldDB" id="A0A1C2E6Y6"/>
<organism evidence="2 3">
    <name type="scientific">Mesorhizobium hungaricum</name>
    <dbReference type="NCBI Taxonomy" id="1566387"/>
    <lineage>
        <taxon>Bacteria</taxon>
        <taxon>Pseudomonadati</taxon>
        <taxon>Pseudomonadota</taxon>
        <taxon>Alphaproteobacteria</taxon>
        <taxon>Hyphomicrobiales</taxon>
        <taxon>Phyllobacteriaceae</taxon>
        <taxon>Mesorhizobium</taxon>
    </lineage>
</organism>